<dbReference type="InterPro" id="IPR012337">
    <property type="entry name" value="RNaseH-like_sf"/>
</dbReference>
<gene>
    <name evidence="3" type="ORF">GCM10010269_56290</name>
</gene>
<name>A0A918G0G0_9ACTN</name>
<evidence type="ECO:0000259" key="2">
    <source>
        <dbReference type="PROSITE" id="PS50994"/>
    </source>
</evidence>
<evidence type="ECO:0000313" key="3">
    <source>
        <dbReference type="EMBL" id="GGS09925.1"/>
    </source>
</evidence>
<comment type="caution">
    <text evidence="3">The sequence shown here is derived from an EMBL/GenBank/DDBJ whole genome shotgun (WGS) entry which is preliminary data.</text>
</comment>
<feature type="domain" description="Integrase catalytic" evidence="2">
    <location>
        <begin position="118"/>
        <end position="281"/>
    </location>
</feature>
<dbReference type="GO" id="GO:0015074">
    <property type="term" value="P:DNA integration"/>
    <property type="evidence" value="ECO:0007669"/>
    <property type="project" value="InterPro"/>
</dbReference>
<dbReference type="InterPro" id="IPR050900">
    <property type="entry name" value="Transposase_IS3/IS150/IS904"/>
</dbReference>
<comment type="function">
    <text evidence="1">Involved in the transposition of the insertion sequence.</text>
</comment>
<reference evidence="3" key="2">
    <citation type="submission" date="2020-09" db="EMBL/GenBank/DDBJ databases">
        <authorList>
            <person name="Sun Q."/>
            <person name="Ohkuma M."/>
        </authorList>
    </citation>
    <scope>NUCLEOTIDE SEQUENCE</scope>
    <source>
        <strain evidence="3">JCM 4386</strain>
    </source>
</reference>
<dbReference type="AlphaFoldDB" id="A0A918G0G0"/>
<dbReference type="PANTHER" id="PTHR46889">
    <property type="entry name" value="TRANSPOSASE INSF FOR INSERTION SEQUENCE IS3B-RELATED"/>
    <property type="match status" value="1"/>
</dbReference>
<dbReference type="InterPro" id="IPR025948">
    <property type="entry name" value="HTH-like_dom"/>
</dbReference>
<dbReference type="InterPro" id="IPR048020">
    <property type="entry name" value="Transpos_IS3"/>
</dbReference>
<evidence type="ECO:0000256" key="1">
    <source>
        <dbReference type="ARBA" id="ARBA00002286"/>
    </source>
</evidence>
<evidence type="ECO:0000313" key="4">
    <source>
        <dbReference type="Proteomes" id="UP000606194"/>
    </source>
</evidence>
<dbReference type="SUPFAM" id="SSF53098">
    <property type="entry name" value="Ribonuclease H-like"/>
    <property type="match status" value="1"/>
</dbReference>
<dbReference type="Pfam" id="PF00665">
    <property type="entry name" value="rve"/>
    <property type="match status" value="1"/>
</dbReference>
<keyword evidence="4" id="KW-1185">Reference proteome</keyword>
<organism evidence="3 4">
    <name type="scientific">Streptomyces humidus</name>
    <dbReference type="NCBI Taxonomy" id="52259"/>
    <lineage>
        <taxon>Bacteria</taxon>
        <taxon>Bacillati</taxon>
        <taxon>Actinomycetota</taxon>
        <taxon>Actinomycetes</taxon>
        <taxon>Kitasatosporales</taxon>
        <taxon>Streptomycetaceae</taxon>
        <taxon>Streptomyces</taxon>
    </lineage>
</organism>
<dbReference type="GO" id="GO:0003676">
    <property type="term" value="F:nucleic acid binding"/>
    <property type="evidence" value="ECO:0007669"/>
    <property type="project" value="InterPro"/>
</dbReference>
<dbReference type="EMBL" id="BMTL01000026">
    <property type="protein sequence ID" value="GGS09925.1"/>
    <property type="molecule type" value="Genomic_DNA"/>
</dbReference>
<sequence>MRLDTEKYAYSAEFMCGRLGVSRSGYYDWRSRPESATAQRREELKLLIEKAFDMSDSTYGHRRIQAQLHRWGVAAGVELVRRLMRELGLVPCLPRPKRFNLTQAAAGQVPDLVGRDFTADAPGEKLVGDITYIATGEGWLYLATVIDCCTKEVIGYAMDDHYQTPLISRAIHKAARNRNLTADAIFHSDRGSNYMSAEFGRTLDRFGLRRSADRTGICFDNAMAESFFGALKNERVSRVTYLTREAARQDITRYIEFWYNRKRLHSAVVYRPPREVYAEYEKLRIAA</sequence>
<dbReference type="InterPro" id="IPR001584">
    <property type="entry name" value="Integrase_cat-core"/>
</dbReference>
<dbReference type="NCBIfam" id="NF033516">
    <property type="entry name" value="transpos_IS3"/>
    <property type="match status" value="1"/>
</dbReference>
<protein>
    <submittedName>
        <fullName evidence="3">Transposase</fullName>
    </submittedName>
</protein>
<dbReference type="Proteomes" id="UP000606194">
    <property type="component" value="Unassembled WGS sequence"/>
</dbReference>
<dbReference type="Pfam" id="PF13333">
    <property type="entry name" value="rve_2"/>
    <property type="match status" value="1"/>
</dbReference>
<dbReference type="Pfam" id="PF13276">
    <property type="entry name" value="HTH_21"/>
    <property type="match status" value="1"/>
</dbReference>
<reference evidence="3" key="1">
    <citation type="journal article" date="2014" name="Int. J. Syst. Evol. Microbiol.">
        <title>Complete genome sequence of Corynebacterium casei LMG S-19264T (=DSM 44701T), isolated from a smear-ripened cheese.</title>
        <authorList>
            <consortium name="US DOE Joint Genome Institute (JGI-PGF)"/>
            <person name="Walter F."/>
            <person name="Albersmeier A."/>
            <person name="Kalinowski J."/>
            <person name="Ruckert C."/>
        </authorList>
    </citation>
    <scope>NUCLEOTIDE SEQUENCE</scope>
    <source>
        <strain evidence="3">JCM 4386</strain>
    </source>
</reference>
<accession>A0A918G0G0</accession>
<dbReference type="Gene3D" id="3.30.420.10">
    <property type="entry name" value="Ribonuclease H-like superfamily/Ribonuclease H"/>
    <property type="match status" value="1"/>
</dbReference>
<dbReference type="PANTHER" id="PTHR46889:SF5">
    <property type="entry name" value="INTEGRASE PROTEIN"/>
    <property type="match status" value="1"/>
</dbReference>
<proteinExistence type="predicted"/>
<dbReference type="PROSITE" id="PS50994">
    <property type="entry name" value="INTEGRASE"/>
    <property type="match status" value="1"/>
</dbReference>
<dbReference type="InterPro" id="IPR036397">
    <property type="entry name" value="RNaseH_sf"/>
</dbReference>